<dbReference type="AlphaFoldDB" id="A0A2P2NTF2"/>
<accession>A0A2P2NTF2</accession>
<reference evidence="1" key="1">
    <citation type="submission" date="2018-02" db="EMBL/GenBank/DDBJ databases">
        <title>Rhizophora mucronata_Transcriptome.</title>
        <authorList>
            <person name="Meera S.P."/>
            <person name="Sreeshan A."/>
            <person name="Augustine A."/>
        </authorList>
    </citation>
    <scope>NUCLEOTIDE SEQUENCE</scope>
    <source>
        <tissue evidence="1">Leaf</tissue>
    </source>
</reference>
<evidence type="ECO:0000313" key="1">
    <source>
        <dbReference type="EMBL" id="MBX45776.1"/>
    </source>
</evidence>
<name>A0A2P2NTF2_RHIMU</name>
<sequence>MQPHLLAHHLPLQDPPYSSAAKLEWAVH</sequence>
<organism evidence="1">
    <name type="scientific">Rhizophora mucronata</name>
    <name type="common">Asiatic mangrove</name>
    <dbReference type="NCBI Taxonomy" id="61149"/>
    <lineage>
        <taxon>Eukaryota</taxon>
        <taxon>Viridiplantae</taxon>
        <taxon>Streptophyta</taxon>
        <taxon>Embryophyta</taxon>
        <taxon>Tracheophyta</taxon>
        <taxon>Spermatophyta</taxon>
        <taxon>Magnoliopsida</taxon>
        <taxon>eudicotyledons</taxon>
        <taxon>Gunneridae</taxon>
        <taxon>Pentapetalae</taxon>
        <taxon>rosids</taxon>
        <taxon>fabids</taxon>
        <taxon>Malpighiales</taxon>
        <taxon>Rhizophoraceae</taxon>
        <taxon>Rhizophora</taxon>
    </lineage>
</organism>
<dbReference type="EMBL" id="GGEC01065292">
    <property type="protein sequence ID" value="MBX45776.1"/>
    <property type="molecule type" value="Transcribed_RNA"/>
</dbReference>
<protein>
    <submittedName>
        <fullName evidence="1">Uncharacterized protein</fullName>
    </submittedName>
</protein>
<proteinExistence type="predicted"/>